<gene>
    <name evidence="2" type="ORF">RMR22_25605</name>
</gene>
<name>A0AAW9FSW4_9HYPH</name>
<evidence type="ECO:0000313" key="2">
    <source>
        <dbReference type="EMBL" id="MDX8305619.1"/>
    </source>
</evidence>
<feature type="region of interest" description="Disordered" evidence="1">
    <location>
        <begin position="1"/>
        <end position="20"/>
    </location>
</feature>
<protein>
    <submittedName>
        <fullName evidence="2">Uncharacterized protein</fullName>
    </submittedName>
</protein>
<evidence type="ECO:0000256" key="1">
    <source>
        <dbReference type="SAM" id="MobiDB-lite"/>
    </source>
</evidence>
<accession>A0AAW9FSW4</accession>
<comment type="caution">
    <text evidence="2">The sequence shown here is derived from an EMBL/GenBank/DDBJ whole genome shotgun (WGS) entry which is preliminary data.</text>
</comment>
<sequence>MNMHIDTPQPARRRPKAAGAKQVSAQSMIQMAVDRHSEKTSAVEALLHMAGSNTTLRNHLIQLGAKAAVGERIRSDNAKIFQDCPDANVAAARPLVMKEPQLVSSAHRTRIIKTAATLQLMAVTLPNGVRMANARKADIENAVAVYQPQAQDMLHKAAYYRAVAAKLPDGKRVDEVFNNVTLTSIYEQARVSA</sequence>
<organism evidence="2">
    <name type="scientific">Agrobacterium rosae</name>
    <dbReference type="NCBI Taxonomy" id="1972867"/>
    <lineage>
        <taxon>Bacteria</taxon>
        <taxon>Pseudomonadati</taxon>
        <taxon>Pseudomonadota</taxon>
        <taxon>Alphaproteobacteria</taxon>
        <taxon>Hyphomicrobiales</taxon>
        <taxon>Rhizobiaceae</taxon>
        <taxon>Rhizobium/Agrobacterium group</taxon>
        <taxon>Agrobacterium</taxon>
    </lineage>
</organism>
<dbReference type="EMBL" id="JAVRAF010000023">
    <property type="protein sequence ID" value="MDX8305619.1"/>
    <property type="molecule type" value="Genomic_DNA"/>
</dbReference>
<proteinExistence type="predicted"/>
<dbReference type="RefSeq" id="WP_320203735.1">
    <property type="nucleotide sequence ID" value="NZ_CP192781.1"/>
</dbReference>
<dbReference type="AlphaFoldDB" id="A0AAW9FSW4"/>
<reference evidence="2" key="1">
    <citation type="journal article" date="2023" name="Phytobiomes J">
        <title>Deciphering the key players within the bacterial microbiota associated with aerial crown gall tumors on rhododendron: Insights into the gallobiome.</title>
        <authorList>
            <person name="Kuzmanovic N."/>
            <person name="Nesme J."/>
            <person name="Wolf J."/>
            <person name="Neumann-Schaal M."/>
            <person name="Petersen J."/>
            <person name="Fernandez-Gnecco G."/>
            <person name="Sproeer C."/>
            <person name="Bunk B."/>
            <person name="Overmann J."/>
            <person name="Sorensen S.J."/>
            <person name="Idczak E."/>
            <person name="Smalla K."/>
        </authorList>
    </citation>
    <scope>NUCLEOTIDE SEQUENCE</scope>
    <source>
        <strain evidence="2">Rho-11.1</strain>
    </source>
</reference>